<dbReference type="GO" id="GO:0016987">
    <property type="term" value="F:sigma factor activity"/>
    <property type="evidence" value="ECO:0007669"/>
    <property type="project" value="UniProtKB-KW"/>
</dbReference>
<dbReference type="CDD" id="cd06171">
    <property type="entry name" value="Sigma70_r4"/>
    <property type="match status" value="1"/>
</dbReference>
<keyword evidence="5" id="KW-0804">Transcription</keyword>
<keyword evidence="2" id="KW-0805">Transcription regulation</keyword>
<keyword evidence="8" id="KW-1185">Reference proteome</keyword>
<dbReference type="Proteomes" id="UP001152755">
    <property type="component" value="Unassembled WGS sequence"/>
</dbReference>
<dbReference type="EMBL" id="JANRHA010000004">
    <property type="protein sequence ID" value="MDG3014444.1"/>
    <property type="molecule type" value="Genomic_DNA"/>
</dbReference>
<evidence type="ECO:0000256" key="3">
    <source>
        <dbReference type="ARBA" id="ARBA00023082"/>
    </source>
</evidence>
<comment type="caution">
    <text evidence="7">The sequence shown here is derived from an EMBL/GenBank/DDBJ whole genome shotgun (WGS) entry which is preliminary data.</text>
</comment>
<dbReference type="Pfam" id="PF08281">
    <property type="entry name" value="Sigma70_r4_2"/>
    <property type="match status" value="1"/>
</dbReference>
<dbReference type="InterPro" id="IPR036388">
    <property type="entry name" value="WH-like_DNA-bd_sf"/>
</dbReference>
<reference evidence="7" key="1">
    <citation type="submission" date="2022-08" db="EMBL/GenBank/DDBJ databases">
        <title>Genome analysis of Corynebacteriales strain.</title>
        <authorList>
            <person name="Lee S.D."/>
        </authorList>
    </citation>
    <scope>NUCLEOTIDE SEQUENCE</scope>
    <source>
        <strain evidence="7">D3-21</strain>
    </source>
</reference>
<proteinExistence type="inferred from homology"/>
<dbReference type="NCBIfam" id="TIGR02937">
    <property type="entry name" value="sigma70-ECF"/>
    <property type="match status" value="1"/>
</dbReference>
<dbReference type="Gene3D" id="1.10.10.10">
    <property type="entry name" value="Winged helix-like DNA-binding domain superfamily/Winged helix DNA-binding domain"/>
    <property type="match status" value="1"/>
</dbReference>
<dbReference type="AlphaFoldDB" id="A0A9X4M086"/>
<dbReference type="InterPro" id="IPR014284">
    <property type="entry name" value="RNA_pol_sigma-70_dom"/>
</dbReference>
<gene>
    <name evidence="7" type="ORF">NVS88_07725</name>
</gene>
<keyword evidence="3" id="KW-0731">Sigma factor</keyword>
<dbReference type="GO" id="GO:0003677">
    <property type="term" value="F:DNA binding"/>
    <property type="evidence" value="ECO:0007669"/>
    <property type="project" value="UniProtKB-KW"/>
</dbReference>
<evidence type="ECO:0000313" key="8">
    <source>
        <dbReference type="Proteomes" id="UP001152755"/>
    </source>
</evidence>
<keyword evidence="4" id="KW-0238">DNA-binding</keyword>
<dbReference type="RefSeq" id="WP_332519601.1">
    <property type="nucleotide sequence ID" value="NZ_JANRHA010000004.1"/>
</dbReference>
<evidence type="ECO:0000256" key="5">
    <source>
        <dbReference type="ARBA" id="ARBA00023163"/>
    </source>
</evidence>
<evidence type="ECO:0000256" key="4">
    <source>
        <dbReference type="ARBA" id="ARBA00023125"/>
    </source>
</evidence>
<dbReference type="Gene3D" id="1.10.1740.10">
    <property type="match status" value="1"/>
</dbReference>
<dbReference type="SUPFAM" id="SSF88659">
    <property type="entry name" value="Sigma3 and sigma4 domains of RNA polymerase sigma factors"/>
    <property type="match status" value="1"/>
</dbReference>
<accession>A0A9X4M086</accession>
<dbReference type="GO" id="GO:0006352">
    <property type="term" value="P:DNA-templated transcription initiation"/>
    <property type="evidence" value="ECO:0007669"/>
    <property type="project" value="InterPro"/>
</dbReference>
<feature type="domain" description="RNA polymerase sigma factor 70 region 4 type 2" evidence="6">
    <location>
        <begin position="134"/>
        <end position="186"/>
    </location>
</feature>
<evidence type="ECO:0000259" key="6">
    <source>
        <dbReference type="Pfam" id="PF08281"/>
    </source>
</evidence>
<evidence type="ECO:0000256" key="1">
    <source>
        <dbReference type="ARBA" id="ARBA00010641"/>
    </source>
</evidence>
<dbReference type="PANTHER" id="PTHR43133:SF58">
    <property type="entry name" value="ECF RNA POLYMERASE SIGMA FACTOR SIGD"/>
    <property type="match status" value="1"/>
</dbReference>
<dbReference type="InterPro" id="IPR013249">
    <property type="entry name" value="RNA_pol_sigma70_r4_t2"/>
</dbReference>
<organism evidence="7 8">
    <name type="scientific">Speluncibacter jeojiensis</name>
    <dbReference type="NCBI Taxonomy" id="2710754"/>
    <lineage>
        <taxon>Bacteria</taxon>
        <taxon>Bacillati</taxon>
        <taxon>Actinomycetota</taxon>
        <taxon>Actinomycetes</taxon>
        <taxon>Mycobacteriales</taxon>
        <taxon>Speluncibacteraceae</taxon>
        <taxon>Speluncibacter</taxon>
    </lineage>
</organism>
<dbReference type="InterPro" id="IPR013324">
    <property type="entry name" value="RNA_pol_sigma_r3/r4-like"/>
</dbReference>
<comment type="similarity">
    <text evidence="1">Belongs to the sigma-70 factor family. ECF subfamily.</text>
</comment>
<dbReference type="PANTHER" id="PTHR43133">
    <property type="entry name" value="RNA POLYMERASE ECF-TYPE SIGMA FACTO"/>
    <property type="match status" value="1"/>
</dbReference>
<sequence length="195" mass="20885">MPLGGDSLNLAAASAARGDRAALEQVLEAIRPMVTGHCRAKLAGTLGTGGADAVAERVCTAILTGLPRRDDSDQPFLSYVYEVTVREVELAEGQAAGDNVTVLSDRRAARWGKRAEAYGGTVADPGIVEGDASRRMRELLATLPEREREVLTLRLIGGLSAEEAAAALDSTPGVVRLDQHRAMKKLREAIRRRDR</sequence>
<name>A0A9X4M086_9ACTN</name>
<evidence type="ECO:0000313" key="7">
    <source>
        <dbReference type="EMBL" id="MDG3014444.1"/>
    </source>
</evidence>
<dbReference type="InterPro" id="IPR039425">
    <property type="entry name" value="RNA_pol_sigma-70-like"/>
</dbReference>
<protein>
    <submittedName>
        <fullName evidence="7">Sigma-70 family RNA polymerase sigma factor</fullName>
    </submittedName>
</protein>
<evidence type="ECO:0000256" key="2">
    <source>
        <dbReference type="ARBA" id="ARBA00023015"/>
    </source>
</evidence>